<dbReference type="PANTHER" id="PTHR16140">
    <property type="entry name" value="NON-STRUCTURAL MAINTENANCE OF CHROMOSOMES ELEMENT 4"/>
    <property type="match status" value="1"/>
</dbReference>
<evidence type="ECO:0000256" key="1">
    <source>
        <dbReference type="RuleBase" id="RU365071"/>
    </source>
</evidence>
<dbReference type="PANTHER" id="PTHR16140:SF0">
    <property type="entry name" value="NON-STRUCTURAL MAINTENANCE OF CHROMOSOMES ELEMENT 4"/>
    <property type="match status" value="1"/>
</dbReference>
<accession>A0A5P1EU10</accession>
<reference evidence="3" key="1">
    <citation type="journal article" date="2017" name="Nat. Commun.">
        <title>The asparagus genome sheds light on the origin and evolution of a young Y chromosome.</title>
        <authorList>
            <person name="Harkess A."/>
            <person name="Zhou J."/>
            <person name="Xu C."/>
            <person name="Bowers J.E."/>
            <person name="Van der Hulst R."/>
            <person name="Ayyampalayam S."/>
            <person name="Mercati F."/>
            <person name="Riccardi P."/>
            <person name="McKain M.R."/>
            <person name="Kakrana A."/>
            <person name="Tang H."/>
            <person name="Ray J."/>
            <person name="Groenendijk J."/>
            <person name="Arikit S."/>
            <person name="Mathioni S.M."/>
            <person name="Nakano M."/>
            <person name="Shan H."/>
            <person name="Telgmann-Rauber A."/>
            <person name="Kanno A."/>
            <person name="Yue Z."/>
            <person name="Chen H."/>
            <person name="Li W."/>
            <person name="Chen Y."/>
            <person name="Xu X."/>
            <person name="Zhang Y."/>
            <person name="Luo S."/>
            <person name="Chen H."/>
            <person name="Gao J."/>
            <person name="Mao Z."/>
            <person name="Pires J.C."/>
            <person name="Luo M."/>
            <person name="Kudrna D."/>
            <person name="Wing R.A."/>
            <person name="Meyers B.C."/>
            <person name="Yi K."/>
            <person name="Kong H."/>
            <person name="Lavrijsen P."/>
            <person name="Sunseri F."/>
            <person name="Falavigna A."/>
            <person name="Ye Y."/>
            <person name="Leebens-Mack J.H."/>
            <person name="Chen G."/>
        </authorList>
    </citation>
    <scope>NUCLEOTIDE SEQUENCE [LARGE SCALE GENOMIC DNA]</scope>
    <source>
        <strain evidence="3">cv. DH0086</strain>
    </source>
</reference>
<dbReference type="AlphaFoldDB" id="A0A5P1EU10"/>
<keyword evidence="1" id="KW-0233">DNA recombination</keyword>
<organism evidence="2 3">
    <name type="scientific">Asparagus officinalis</name>
    <name type="common">Garden asparagus</name>
    <dbReference type="NCBI Taxonomy" id="4686"/>
    <lineage>
        <taxon>Eukaryota</taxon>
        <taxon>Viridiplantae</taxon>
        <taxon>Streptophyta</taxon>
        <taxon>Embryophyta</taxon>
        <taxon>Tracheophyta</taxon>
        <taxon>Spermatophyta</taxon>
        <taxon>Magnoliopsida</taxon>
        <taxon>Liliopsida</taxon>
        <taxon>Asparagales</taxon>
        <taxon>Asparagaceae</taxon>
        <taxon>Asparagoideae</taxon>
        <taxon>Asparagus</taxon>
    </lineage>
</organism>
<keyword evidence="3" id="KW-1185">Reference proteome</keyword>
<comment type="function">
    <text evidence="1">Component of the SMC5-SMC6 complex, that promotes sister chromatid alignment after DNA damage and facilitates double-stranded DNA breaks (DSBs) repair via homologous recombination between sister chromatids.</text>
</comment>
<dbReference type="GO" id="GO:0030915">
    <property type="term" value="C:Smc5-Smc6 complex"/>
    <property type="evidence" value="ECO:0007669"/>
    <property type="project" value="UniProtKB-UniRule"/>
</dbReference>
<keyword evidence="1" id="KW-0539">Nucleus</keyword>
<dbReference type="Gramene" id="ONK69535">
    <property type="protein sequence ID" value="ONK69535"/>
    <property type="gene ID" value="A4U43_C05F24000"/>
</dbReference>
<dbReference type="Proteomes" id="UP000243459">
    <property type="component" value="Chromosome 5"/>
</dbReference>
<dbReference type="GO" id="GO:0006281">
    <property type="term" value="P:DNA repair"/>
    <property type="evidence" value="ECO:0007669"/>
    <property type="project" value="UniProtKB-UniRule"/>
</dbReference>
<gene>
    <name evidence="2" type="ORF">A4U43_C05F24000</name>
</gene>
<evidence type="ECO:0000313" key="3">
    <source>
        <dbReference type="Proteomes" id="UP000243459"/>
    </source>
</evidence>
<dbReference type="GO" id="GO:0006310">
    <property type="term" value="P:DNA recombination"/>
    <property type="evidence" value="ECO:0007669"/>
    <property type="project" value="UniProtKB-UniRule"/>
</dbReference>
<dbReference type="EMBL" id="CM007385">
    <property type="protein sequence ID" value="ONK69535.1"/>
    <property type="molecule type" value="Genomic_DNA"/>
</dbReference>
<keyword evidence="1" id="KW-0234">DNA repair</keyword>
<sequence>MFFSFIFSVALDKKDDIMSMDADKFDSIIPEVETFHQFVEKPREQVADAEALLDIANTLVAAFRSEKNGVTPLDRLFYINDDARELSDRMPLHQLLWLS</sequence>
<comment type="similarity">
    <text evidence="1">Belongs to the NSE4 family.</text>
</comment>
<name>A0A5P1EU10_ASPOF</name>
<dbReference type="GO" id="GO:0005634">
    <property type="term" value="C:nucleus"/>
    <property type="evidence" value="ECO:0007669"/>
    <property type="project" value="UniProtKB-SubCell"/>
</dbReference>
<comment type="subcellular location">
    <subcellularLocation>
        <location evidence="1">Nucleus</location>
    </subcellularLocation>
</comment>
<keyword evidence="1" id="KW-0227">DNA damage</keyword>
<comment type="subunit">
    <text evidence="1">Component of the SMC5-SMC6 complex.</text>
</comment>
<proteinExistence type="inferred from homology"/>
<dbReference type="InterPro" id="IPR027786">
    <property type="entry name" value="Nse4/EID"/>
</dbReference>
<evidence type="ECO:0000313" key="2">
    <source>
        <dbReference type="EMBL" id="ONK69535.1"/>
    </source>
</evidence>
<protein>
    <recommendedName>
        <fullName evidence="1">Non-structural maintenance of chromosomes element 4</fullName>
    </recommendedName>
</protein>